<organism evidence="7 8">
    <name type="scientific">Plantactinospora mayteni</name>
    <dbReference type="NCBI Taxonomy" id="566021"/>
    <lineage>
        <taxon>Bacteria</taxon>
        <taxon>Bacillati</taxon>
        <taxon>Actinomycetota</taxon>
        <taxon>Actinomycetes</taxon>
        <taxon>Micromonosporales</taxon>
        <taxon>Micromonosporaceae</taxon>
        <taxon>Plantactinospora</taxon>
    </lineage>
</organism>
<feature type="coiled-coil region" evidence="5">
    <location>
        <begin position="56"/>
        <end position="90"/>
    </location>
</feature>
<dbReference type="InterPro" id="IPR051794">
    <property type="entry name" value="PG_Endopeptidase_C40"/>
</dbReference>
<gene>
    <name evidence="7" type="ORF">Pma05_59320</name>
</gene>
<comment type="caution">
    <text evidence="7">The sequence shown here is derived from an EMBL/GenBank/DDBJ whole genome shotgun (WGS) entry which is preliminary data.</text>
</comment>
<keyword evidence="2" id="KW-0645">Protease</keyword>
<name>A0ABQ4EXH8_9ACTN</name>
<accession>A0ABQ4EXH8</accession>
<comment type="similarity">
    <text evidence="1">Belongs to the peptidase C40 family.</text>
</comment>
<reference evidence="7 8" key="1">
    <citation type="submission" date="2021-01" db="EMBL/GenBank/DDBJ databases">
        <title>Whole genome shotgun sequence of Plantactinospora mayteni NBRC 109088.</title>
        <authorList>
            <person name="Komaki H."/>
            <person name="Tamura T."/>
        </authorList>
    </citation>
    <scope>NUCLEOTIDE SEQUENCE [LARGE SCALE GENOMIC DNA]</scope>
    <source>
        <strain evidence="7 8">NBRC 109088</strain>
    </source>
</reference>
<feature type="coiled-coil region" evidence="5">
    <location>
        <begin position="157"/>
        <end position="184"/>
    </location>
</feature>
<dbReference type="InterPro" id="IPR038765">
    <property type="entry name" value="Papain-like_cys_pep_sf"/>
</dbReference>
<keyword evidence="5" id="KW-0175">Coiled coil</keyword>
<dbReference type="Pfam" id="PF00877">
    <property type="entry name" value="NLPC_P60"/>
    <property type="match status" value="1"/>
</dbReference>
<dbReference type="PANTHER" id="PTHR47359">
    <property type="entry name" value="PEPTIDOGLYCAN DL-ENDOPEPTIDASE CWLO"/>
    <property type="match status" value="1"/>
</dbReference>
<dbReference type="SUPFAM" id="SSF54001">
    <property type="entry name" value="Cysteine proteinases"/>
    <property type="match status" value="1"/>
</dbReference>
<dbReference type="PROSITE" id="PS51935">
    <property type="entry name" value="NLPC_P60"/>
    <property type="match status" value="1"/>
</dbReference>
<evidence type="ECO:0000313" key="8">
    <source>
        <dbReference type="Proteomes" id="UP000621500"/>
    </source>
</evidence>
<evidence type="ECO:0000256" key="5">
    <source>
        <dbReference type="SAM" id="Coils"/>
    </source>
</evidence>
<dbReference type="Gene3D" id="3.90.1720.10">
    <property type="entry name" value="endopeptidase domain like (from Nostoc punctiforme)"/>
    <property type="match status" value="1"/>
</dbReference>
<proteinExistence type="inferred from homology"/>
<dbReference type="EMBL" id="BONX01000044">
    <property type="protein sequence ID" value="GIG99359.1"/>
    <property type="molecule type" value="Genomic_DNA"/>
</dbReference>
<evidence type="ECO:0000256" key="4">
    <source>
        <dbReference type="ARBA" id="ARBA00022807"/>
    </source>
</evidence>
<dbReference type="InterPro" id="IPR000064">
    <property type="entry name" value="NLP_P60_dom"/>
</dbReference>
<keyword evidence="3" id="KW-0378">Hydrolase</keyword>
<evidence type="ECO:0000313" key="7">
    <source>
        <dbReference type="EMBL" id="GIG99359.1"/>
    </source>
</evidence>
<evidence type="ECO:0000259" key="6">
    <source>
        <dbReference type="PROSITE" id="PS51935"/>
    </source>
</evidence>
<sequence length="337" mass="35954">MASMRGLRSASIVGQIVPTTALPRRAAALAAGMTVALSLAPAPGRAAPVSDPAERIAGAAEQLEIVVEQYNDLREALRETRASSAAIQAEMGPLERGIEERRTEVSLIAARAYRTGDTHALGMLGSLLGAATPENLLDPLILLDRLSREQHRVIGALTEAHDRLAEARRTVEALAARQRGQERRLAARKLAIETELARLARLPGPAEPPAGAVPRLPESPPSGAAGKAVRFAYAQLGKPYRWAGAGPDGYDCSGLTSAAWAAAGVRLPHNAARQYRAVTRISSAARQPGDLVFYYRDLHHVAMYVGGGKIIHAPRTGTRIRIDRVDHQQIVGYGRPG</sequence>
<protein>
    <recommendedName>
        <fullName evidence="6">NlpC/P60 domain-containing protein</fullName>
    </recommendedName>
</protein>
<evidence type="ECO:0000256" key="1">
    <source>
        <dbReference type="ARBA" id="ARBA00007074"/>
    </source>
</evidence>
<keyword evidence="8" id="KW-1185">Reference proteome</keyword>
<evidence type="ECO:0000256" key="2">
    <source>
        <dbReference type="ARBA" id="ARBA00022670"/>
    </source>
</evidence>
<keyword evidence="4" id="KW-0788">Thiol protease</keyword>
<feature type="domain" description="NlpC/P60" evidence="6">
    <location>
        <begin position="222"/>
        <end position="337"/>
    </location>
</feature>
<dbReference type="Proteomes" id="UP000621500">
    <property type="component" value="Unassembled WGS sequence"/>
</dbReference>
<evidence type="ECO:0000256" key="3">
    <source>
        <dbReference type="ARBA" id="ARBA00022801"/>
    </source>
</evidence>
<dbReference type="PANTHER" id="PTHR47359:SF3">
    <property type="entry name" value="NLP_P60 DOMAIN-CONTAINING PROTEIN-RELATED"/>
    <property type="match status" value="1"/>
</dbReference>